<dbReference type="AlphaFoldDB" id="A0A448XJF8"/>
<dbReference type="Proteomes" id="UP000784294">
    <property type="component" value="Unassembled WGS sequence"/>
</dbReference>
<dbReference type="EMBL" id="CAAALY010256897">
    <property type="protein sequence ID" value="VEL38103.1"/>
    <property type="molecule type" value="Genomic_DNA"/>
</dbReference>
<keyword evidence="2" id="KW-1185">Reference proteome</keyword>
<accession>A0A448XJF8</accession>
<evidence type="ECO:0000313" key="1">
    <source>
        <dbReference type="EMBL" id="VEL38103.1"/>
    </source>
</evidence>
<protein>
    <submittedName>
        <fullName evidence="1">Uncharacterized protein</fullName>
    </submittedName>
</protein>
<reference evidence="1" key="1">
    <citation type="submission" date="2018-11" db="EMBL/GenBank/DDBJ databases">
        <authorList>
            <consortium name="Pathogen Informatics"/>
        </authorList>
    </citation>
    <scope>NUCLEOTIDE SEQUENCE</scope>
</reference>
<gene>
    <name evidence="1" type="ORF">PXEA_LOCUS31543</name>
</gene>
<proteinExistence type="predicted"/>
<name>A0A448XJF8_9PLAT</name>
<evidence type="ECO:0000313" key="2">
    <source>
        <dbReference type="Proteomes" id="UP000784294"/>
    </source>
</evidence>
<comment type="caution">
    <text evidence="1">The sequence shown here is derived from an EMBL/GenBank/DDBJ whole genome shotgun (WGS) entry which is preliminary data.</text>
</comment>
<sequence length="104" mass="11839">MDSKLKGPDEASSLPQALQASKPITISSWFPIEQHILKNIVKQSFPLNSKFSAEMVVEGHLRVDFMAIFFMQNATGQPDKPRHFKCILSRSYTFINRIKKANTN</sequence>
<organism evidence="1 2">
    <name type="scientific">Protopolystoma xenopodis</name>
    <dbReference type="NCBI Taxonomy" id="117903"/>
    <lineage>
        <taxon>Eukaryota</taxon>
        <taxon>Metazoa</taxon>
        <taxon>Spiralia</taxon>
        <taxon>Lophotrochozoa</taxon>
        <taxon>Platyhelminthes</taxon>
        <taxon>Monogenea</taxon>
        <taxon>Polyopisthocotylea</taxon>
        <taxon>Polystomatidea</taxon>
        <taxon>Polystomatidae</taxon>
        <taxon>Protopolystoma</taxon>
    </lineage>
</organism>